<dbReference type="AlphaFoldDB" id="A0A316AGN4"/>
<evidence type="ECO:0000313" key="5">
    <source>
        <dbReference type="Proteomes" id="UP000254051"/>
    </source>
</evidence>
<feature type="signal peptide" evidence="3">
    <location>
        <begin position="1"/>
        <end position="25"/>
    </location>
</feature>
<sequence>MKKKIIAAVLALTMTAGLITGCATSGSKDSKDTKQSESSDGIVTLKLLNKYPEDNYRVYFEEAIKEFEAQHENIKVEMENVSDEAIKDKLSVMASGGEMPDIFFSWSGEYVKKFARGGMALDLTSYLEADSEWKEGFLPAFLNNSTFDGETYGVPYRSGIMYMMYNKAVFEENKLTIPETWDDFLNTCNTLKENGMTPIAFGNSSPWYAAWWIGQLNAMMVPADTTAKDYNPETGEFTDLAYVGAVQAFLDLNNNGYFGNNVNSKDYYQVREEFCAGKAGMMLDATPQFSQFTDTMGSEDAWGFFKIPTMEGAKGDPGVVGGGAEVYCISSDCKYPDEAVEFIKFMTTKEQGIKQTKEAGLPNALIGGITEENSSPALAEAYKEAEIYTNIADWLDTAVEASVADQYMTSLQEGLDGKSAEDIMKDVQAAAKEMKDSMSR</sequence>
<evidence type="ECO:0000256" key="2">
    <source>
        <dbReference type="ARBA" id="ARBA00022448"/>
    </source>
</evidence>
<keyword evidence="3" id="KW-0732">Signal</keyword>
<organism evidence="4 5">
    <name type="scientific">Faecalicatena contorta</name>
    <dbReference type="NCBI Taxonomy" id="39482"/>
    <lineage>
        <taxon>Bacteria</taxon>
        <taxon>Bacillati</taxon>
        <taxon>Bacillota</taxon>
        <taxon>Clostridia</taxon>
        <taxon>Lachnospirales</taxon>
        <taxon>Lachnospiraceae</taxon>
        <taxon>Faecalicatena</taxon>
    </lineage>
</organism>
<proteinExistence type="inferred from homology"/>
<evidence type="ECO:0000256" key="1">
    <source>
        <dbReference type="ARBA" id="ARBA00008520"/>
    </source>
</evidence>
<dbReference type="InterPro" id="IPR006059">
    <property type="entry name" value="SBP"/>
</dbReference>
<name>A0A316AGN4_9FIRM</name>
<gene>
    <name evidence="4" type="ORF">SAMN05216529_109140</name>
</gene>
<comment type="similarity">
    <text evidence="1">Belongs to the bacterial solute-binding protein 1 family.</text>
</comment>
<evidence type="ECO:0000313" key="4">
    <source>
        <dbReference type="EMBL" id="SUQ15087.1"/>
    </source>
</evidence>
<dbReference type="PANTHER" id="PTHR43649">
    <property type="entry name" value="ARABINOSE-BINDING PROTEIN-RELATED"/>
    <property type="match status" value="1"/>
</dbReference>
<evidence type="ECO:0000256" key="3">
    <source>
        <dbReference type="SAM" id="SignalP"/>
    </source>
</evidence>
<keyword evidence="2" id="KW-0813">Transport</keyword>
<reference evidence="5" key="1">
    <citation type="submission" date="2017-07" db="EMBL/GenBank/DDBJ databases">
        <authorList>
            <person name="Varghese N."/>
            <person name="Submissions S."/>
        </authorList>
    </citation>
    <scope>NUCLEOTIDE SEQUENCE [LARGE SCALE GENOMIC DNA]</scope>
    <source>
        <strain evidence="5">NLAE-zl-C134</strain>
    </source>
</reference>
<dbReference type="PANTHER" id="PTHR43649:SF29">
    <property type="entry name" value="OSMOPROTECTIVE COMPOUNDS-BINDING PROTEIN GGTB"/>
    <property type="match status" value="1"/>
</dbReference>
<dbReference type="Pfam" id="PF01547">
    <property type="entry name" value="SBP_bac_1"/>
    <property type="match status" value="1"/>
</dbReference>
<protein>
    <submittedName>
        <fullName evidence="4">Carbohydrate ABC transporter substrate-binding protein, CUT1 family</fullName>
    </submittedName>
</protein>
<dbReference type="Gene3D" id="3.40.190.10">
    <property type="entry name" value="Periplasmic binding protein-like II"/>
    <property type="match status" value="2"/>
</dbReference>
<accession>A0A316AGN4</accession>
<dbReference type="OrthoDB" id="41208at2"/>
<dbReference type="RefSeq" id="WP_109712582.1">
    <property type="nucleotide sequence ID" value="NZ_QGDS01000009.1"/>
</dbReference>
<dbReference type="InterPro" id="IPR050490">
    <property type="entry name" value="Bact_solute-bd_prot1"/>
</dbReference>
<dbReference type="SUPFAM" id="SSF53850">
    <property type="entry name" value="Periplasmic binding protein-like II"/>
    <property type="match status" value="1"/>
</dbReference>
<feature type="chain" id="PRO_5043163610" evidence="3">
    <location>
        <begin position="26"/>
        <end position="440"/>
    </location>
</feature>
<dbReference type="PROSITE" id="PS51257">
    <property type="entry name" value="PROKAR_LIPOPROTEIN"/>
    <property type="match status" value="1"/>
</dbReference>
<keyword evidence="5" id="KW-1185">Reference proteome</keyword>
<dbReference type="Proteomes" id="UP000254051">
    <property type="component" value="Unassembled WGS sequence"/>
</dbReference>
<dbReference type="EMBL" id="UHJJ01000009">
    <property type="protein sequence ID" value="SUQ15087.1"/>
    <property type="molecule type" value="Genomic_DNA"/>
</dbReference>